<dbReference type="Pfam" id="PF13927">
    <property type="entry name" value="Ig_3"/>
    <property type="match status" value="2"/>
</dbReference>
<dbReference type="InterPro" id="IPR051170">
    <property type="entry name" value="Neural/epithelial_adhesion"/>
</dbReference>
<evidence type="ECO:0000256" key="4">
    <source>
        <dbReference type="ARBA" id="ARBA00023319"/>
    </source>
</evidence>
<evidence type="ECO:0000259" key="5">
    <source>
        <dbReference type="PROSITE" id="PS50835"/>
    </source>
</evidence>
<evidence type="ECO:0000313" key="6">
    <source>
        <dbReference type="EMBL" id="CAH3025647.1"/>
    </source>
</evidence>
<evidence type="ECO:0000313" key="7">
    <source>
        <dbReference type="Proteomes" id="UP001159427"/>
    </source>
</evidence>
<dbReference type="InterPro" id="IPR007110">
    <property type="entry name" value="Ig-like_dom"/>
</dbReference>
<dbReference type="SMART" id="SM00409">
    <property type="entry name" value="IG"/>
    <property type="match status" value="3"/>
</dbReference>
<dbReference type="PANTHER" id="PTHR12231">
    <property type="entry name" value="CTX-RELATED TYPE I TRANSMEMBRANE PROTEIN"/>
    <property type="match status" value="1"/>
</dbReference>
<protein>
    <recommendedName>
        <fullName evidence="5">Ig-like domain-containing protein</fullName>
    </recommendedName>
</protein>
<dbReference type="SMART" id="SM00408">
    <property type="entry name" value="IGc2"/>
    <property type="match status" value="2"/>
</dbReference>
<dbReference type="PROSITE" id="PS50835">
    <property type="entry name" value="IG_LIKE"/>
    <property type="match status" value="2"/>
</dbReference>
<dbReference type="Proteomes" id="UP001159427">
    <property type="component" value="Unassembled WGS sequence"/>
</dbReference>
<dbReference type="Gene3D" id="2.60.40.10">
    <property type="entry name" value="Immunoglobulins"/>
    <property type="match status" value="3"/>
</dbReference>
<keyword evidence="2" id="KW-0677">Repeat</keyword>
<feature type="domain" description="Ig-like" evidence="5">
    <location>
        <begin position="124"/>
        <end position="207"/>
    </location>
</feature>
<feature type="non-terminal residue" evidence="6">
    <location>
        <position position="1"/>
    </location>
</feature>
<proteinExistence type="predicted"/>
<dbReference type="EMBL" id="CALNXI010000364">
    <property type="protein sequence ID" value="CAH3025647.1"/>
    <property type="molecule type" value="Genomic_DNA"/>
</dbReference>
<dbReference type="SUPFAM" id="SSF48726">
    <property type="entry name" value="Immunoglobulin"/>
    <property type="match status" value="3"/>
</dbReference>
<evidence type="ECO:0000256" key="1">
    <source>
        <dbReference type="ARBA" id="ARBA00022729"/>
    </source>
</evidence>
<dbReference type="InterPro" id="IPR036179">
    <property type="entry name" value="Ig-like_dom_sf"/>
</dbReference>
<keyword evidence="3" id="KW-1015">Disulfide bond</keyword>
<evidence type="ECO:0000256" key="3">
    <source>
        <dbReference type="ARBA" id="ARBA00023157"/>
    </source>
</evidence>
<dbReference type="InterPro" id="IPR003598">
    <property type="entry name" value="Ig_sub2"/>
</dbReference>
<keyword evidence="4" id="KW-0393">Immunoglobulin domain</keyword>
<feature type="domain" description="Ig-like" evidence="5">
    <location>
        <begin position="214"/>
        <end position="288"/>
    </location>
</feature>
<accession>A0ABN8MBE8</accession>
<keyword evidence="7" id="KW-1185">Reference proteome</keyword>
<gene>
    <name evidence="6" type="ORF">PEVE_00026772</name>
</gene>
<name>A0ABN8MBE8_9CNID</name>
<reference evidence="6 7" key="1">
    <citation type="submission" date="2022-05" db="EMBL/GenBank/DDBJ databases">
        <authorList>
            <consortium name="Genoscope - CEA"/>
            <person name="William W."/>
        </authorList>
    </citation>
    <scope>NUCLEOTIDE SEQUENCE [LARGE SCALE GENOMIC DNA]</scope>
</reference>
<organism evidence="6 7">
    <name type="scientific">Porites evermanni</name>
    <dbReference type="NCBI Taxonomy" id="104178"/>
    <lineage>
        <taxon>Eukaryota</taxon>
        <taxon>Metazoa</taxon>
        <taxon>Cnidaria</taxon>
        <taxon>Anthozoa</taxon>
        <taxon>Hexacorallia</taxon>
        <taxon>Scleractinia</taxon>
        <taxon>Fungiina</taxon>
        <taxon>Poritidae</taxon>
        <taxon>Porites</taxon>
    </lineage>
</organism>
<dbReference type="PANTHER" id="PTHR12231:SF253">
    <property type="entry name" value="DPR-INTERACTING PROTEIN ETA, ISOFORM B-RELATED"/>
    <property type="match status" value="1"/>
</dbReference>
<evidence type="ECO:0000256" key="2">
    <source>
        <dbReference type="ARBA" id="ARBA00022737"/>
    </source>
</evidence>
<keyword evidence="1" id="KW-0732">Signal</keyword>
<dbReference type="InterPro" id="IPR003599">
    <property type="entry name" value="Ig_sub"/>
</dbReference>
<dbReference type="InterPro" id="IPR013783">
    <property type="entry name" value="Ig-like_fold"/>
</dbReference>
<comment type="caution">
    <text evidence="6">The sequence shown here is derived from an EMBL/GenBank/DDBJ whole genome shotgun (WGS) entry which is preliminary data.</text>
</comment>
<sequence>IVVFCLEAVVSQLTSSPDNPTIANETSDLTLMWKYNAVSSIIVATFGNITGGGDDRIARRIGGHDIIVEAKYQDRFRANISDSQAWLTILRVQRSDEGMYNFRLEPGAGSTISGQLELIVRFSPTLFNNVSGDHSVKERSDLNLYCGASGKPVPSISWTRVFENVSESQVLHTGTSWKIASINQTDAGKYRCTAYNGIGSPVSHTITVKVLFPPKLIHSDQEYKVAVQQSVTLQCQAEGYPEPTFSWSPCKDSCNTATLTIPELLNDTTYTCTATNSEGSDSANASVGKLPLNG</sequence>